<dbReference type="EMBL" id="JABAIV010000007">
    <property type="protein sequence ID" value="NNG24822.1"/>
    <property type="molecule type" value="Genomic_DNA"/>
</dbReference>
<keyword evidence="2" id="KW-1185">Reference proteome</keyword>
<dbReference type="PANTHER" id="PTHR33408:SF2">
    <property type="entry name" value="TRANSPOSASE DDE DOMAIN-CONTAINING PROTEIN"/>
    <property type="match status" value="1"/>
</dbReference>
<dbReference type="AlphaFoldDB" id="A0A7Y2P0D0"/>
<gene>
    <name evidence="1" type="ORF">HGB41_17695</name>
</gene>
<proteinExistence type="predicted"/>
<name>A0A7Y2P0D0_9BURK</name>
<dbReference type="PANTHER" id="PTHR33408">
    <property type="entry name" value="TRANSPOSASE"/>
    <property type="match status" value="1"/>
</dbReference>
<evidence type="ECO:0000313" key="1">
    <source>
        <dbReference type="EMBL" id="NNG24822.1"/>
    </source>
</evidence>
<dbReference type="Proteomes" id="UP000533905">
    <property type="component" value="Unassembled WGS sequence"/>
</dbReference>
<protein>
    <recommendedName>
        <fullName evidence="3">Transposase DDE domain-containing protein</fullName>
    </recommendedName>
</protein>
<comment type="caution">
    <text evidence="1">The sequence shown here is derived from an EMBL/GenBank/DDBJ whole genome shotgun (WGS) entry which is preliminary data.</text>
</comment>
<sequence length="238" mass="26833">MAKKARAAIGTTALTAIADRGYFKGEEILACHEASICTLVPPTKTSGAKAGGRFDKADFIYDPSKNEYRCPAGESLIWRFASVEKGMTNHRYWSSNCKGCLLTDKCTPGAQRRVTRWEHLDVLDGMLARLEQAPDAMRIRRWRVQIGRQSFILRFYTGWANSGPGSQSELAQTVYTRTQKNRIPFSFRPTYLFGKRMGVSINGIGTTLDAAEVNGLLYRSQDWVARWNRAQRPLNDLQ</sequence>
<accession>A0A7Y2P0D0</accession>
<organism evidence="1 2">
    <name type="scientific">Telluria aromaticivorans</name>
    <dbReference type="NCBI Taxonomy" id="2725995"/>
    <lineage>
        <taxon>Bacteria</taxon>
        <taxon>Pseudomonadati</taxon>
        <taxon>Pseudomonadota</taxon>
        <taxon>Betaproteobacteria</taxon>
        <taxon>Burkholderiales</taxon>
        <taxon>Oxalobacteraceae</taxon>
        <taxon>Telluria group</taxon>
        <taxon>Telluria</taxon>
    </lineage>
</organism>
<reference evidence="1 2" key="1">
    <citation type="submission" date="2020-04" db="EMBL/GenBank/DDBJ databases">
        <title>Massilia sp. nov., a cold adapted bacteria isolated from Arctic soil.</title>
        <authorList>
            <person name="Son J."/>
            <person name="Ka J.-O."/>
        </authorList>
    </citation>
    <scope>NUCLEOTIDE SEQUENCE [LARGE SCALE GENOMIC DNA]</scope>
    <source>
        <strain evidence="1 2">ML15P13</strain>
    </source>
</reference>
<evidence type="ECO:0008006" key="3">
    <source>
        <dbReference type="Google" id="ProtNLM"/>
    </source>
</evidence>
<evidence type="ECO:0000313" key="2">
    <source>
        <dbReference type="Proteomes" id="UP000533905"/>
    </source>
</evidence>